<feature type="transmembrane region" description="Helical" evidence="2">
    <location>
        <begin position="252"/>
        <end position="272"/>
    </location>
</feature>
<feature type="transmembrane region" description="Helical" evidence="2">
    <location>
        <begin position="327"/>
        <end position="347"/>
    </location>
</feature>
<feature type="transmembrane region" description="Helical" evidence="2">
    <location>
        <begin position="820"/>
        <end position="837"/>
    </location>
</feature>
<feature type="transmembrane region" description="Helical" evidence="2">
    <location>
        <begin position="509"/>
        <end position="529"/>
    </location>
</feature>
<evidence type="ECO:0000256" key="2">
    <source>
        <dbReference type="SAM" id="Phobius"/>
    </source>
</evidence>
<feature type="transmembrane region" description="Helical" evidence="2">
    <location>
        <begin position="909"/>
        <end position="928"/>
    </location>
</feature>
<feature type="transmembrane region" description="Helical" evidence="2">
    <location>
        <begin position="416"/>
        <end position="436"/>
    </location>
</feature>
<dbReference type="PIRSF" id="PIRSF035905">
    <property type="entry name" value="UCP035905_mp"/>
    <property type="match status" value="1"/>
</dbReference>
<name>A0ABV8CJT8_9GAMM</name>
<protein>
    <submittedName>
        <fullName evidence="3">DUF2339 domain-containing protein</fullName>
    </submittedName>
</protein>
<feature type="transmembrane region" description="Helical" evidence="2">
    <location>
        <begin position="163"/>
        <end position="180"/>
    </location>
</feature>
<keyword evidence="2" id="KW-0812">Transmembrane</keyword>
<feature type="transmembrane region" description="Helical" evidence="2">
    <location>
        <begin position="6"/>
        <end position="27"/>
    </location>
</feature>
<feature type="transmembrane region" description="Helical" evidence="2">
    <location>
        <begin position="857"/>
        <end position="873"/>
    </location>
</feature>
<organism evidence="3 4">
    <name type="scientific">Pseudaeromonas sharmana</name>
    <dbReference type="NCBI Taxonomy" id="328412"/>
    <lineage>
        <taxon>Bacteria</taxon>
        <taxon>Pseudomonadati</taxon>
        <taxon>Pseudomonadota</taxon>
        <taxon>Gammaproteobacteria</taxon>
        <taxon>Aeromonadales</taxon>
        <taxon>Aeromonadaceae</taxon>
        <taxon>Pseudaeromonas</taxon>
    </lineage>
</organism>
<dbReference type="RefSeq" id="WP_377150383.1">
    <property type="nucleotide sequence ID" value="NZ_JBHSAF010000001.1"/>
</dbReference>
<feature type="transmembrane region" description="Helical" evidence="2">
    <location>
        <begin position="751"/>
        <end position="775"/>
    </location>
</feature>
<feature type="transmembrane region" description="Helical" evidence="2">
    <location>
        <begin position="392"/>
        <end position="410"/>
    </location>
</feature>
<feature type="transmembrane region" description="Helical" evidence="2">
    <location>
        <begin position="301"/>
        <end position="320"/>
    </location>
</feature>
<dbReference type="InterPro" id="IPR014600">
    <property type="entry name" value="UCP035905_mem"/>
</dbReference>
<feature type="compositionally biased region" description="Low complexity" evidence="1">
    <location>
        <begin position="57"/>
        <end position="68"/>
    </location>
</feature>
<dbReference type="Pfam" id="PF10101">
    <property type="entry name" value="DUF2339"/>
    <property type="match status" value="2"/>
</dbReference>
<feature type="transmembrane region" description="Helical" evidence="2">
    <location>
        <begin position="885"/>
        <end position="903"/>
    </location>
</feature>
<feature type="transmembrane region" description="Helical" evidence="2">
    <location>
        <begin position="224"/>
        <end position="246"/>
    </location>
</feature>
<feature type="transmembrane region" description="Helical" evidence="2">
    <location>
        <begin position="279"/>
        <end position="295"/>
    </location>
</feature>
<keyword evidence="4" id="KW-1185">Reference proteome</keyword>
<keyword evidence="2" id="KW-0472">Membrane</keyword>
<feature type="transmembrane region" description="Helical" evidence="2">
    <location>
        <begin position="443"/>
        <end position="465"/>
    </location>
</feature>
<feature type="transmembrane region" description="Helical" evidence="2">
    <location>
        <begin position="549"/>
        <end position="567"/>
    </location>
</feature>
<proteinExistence type="predicted"/>
<feature type="transmembrane region" description="Helical" evidence="2">
    <location>
        <begin position="787"/>
        <end position="808"/>
    </location>
</feature>
<feature type="transmembrane region" description="Helical" evidence="2">
    <location>
        <begin position="353"/>
        <end position="371"/>
    </location>
</feature>
<evidence type="ECO:0000313" key="4">
    <source>
        <dbReference type="Proteomes" id="UP001595692"/>
    </source>
</evidence>
<feature type="transmembrane region" description="Helical" evidence="2">
    <location>
        <begin position="715"/>
        <end position="739"/>
    </location>
</feature>
<dbReference type="InterPro" id="IPR019286">
    <property type="entry name" value="DUF2339_TM"/>
</dbReference>
<dbReference type="PANTHER" id="PTHR38434">
    <property type="entry name" value="BLL2549 PROTEIN"/>
    <property type="match status" value="1"/>
</dbReference>
<feature type="region of interest" description="Disordered" evidence="1">
    <location>
        <begin position="57"/>
        <end position="146"/>
    </location>
</feature>
<accession>A0ABV8CJT8</accession>
<comment type="caution">
    <text evidence="3">The sequence shown here is derived from an EMBL/GenBank/DDBJ whole genome shotgun (WGS) entry which is preliminary data.</text>
</comment>
<feature type="compositionally biased region" description="Pro residues" evidence="1">
    <location>
        <begin position="79"/>
        <end position="95"/>
    </location>
</feature>
<feature type="transmembrane region" description="Helical" evidence="2">
    <location>
        <begin position="477"/>
        <end position="497"/>
    </location>
</feature>
<feature type="transmembrane region" description="Helical" evidence="2">
    <location>
        <begin position="574"/>
        <end position="596"/>
    </location>
</feature>
<feature type="compositionally biased region" description="Low complexity" evidence="1">
    <location>
        <begin position="96"/>
        <end position="106"/>
    </location>
</feature>
<feature type="transmembrane region" description="Helical" evidence="2">
    <location>
        <begin position="658"/>
        <end position="677"/>
    </location>
</feature>
<feature type="transmembrane region" description="Helical" evidence="2">
    <location>
        <begin position="192"/>
        <end position="212"/>
    </location>
</feature>
<evidence type="ECO:0000313" key="3">
    <source>
        <dbReference type="EMBL" id="MFC3912279.1"/>
    </source>
</evidence>
<reference evidence="4" key="1">
    <citation type="journal article" date="2019" name="Int. J. Syst. Evol. Microbiol.">
        <title>The Global Catalogue of Microorganisms (GCM) 10K type strain sequencing project: providing services to taxonomists for standard genome sequencing and annotation.</title>
        <authorList>
            <consortium name="The Broad Institute Genomics Platform"/>
            <consortium name="The Broad Institute Genome Sequencing Center for Infectious Disease"/>
            <person name="Wu L."/>
            <person name="Ma J."/>
        </authorList>
    </citation>
    <scope>NUCLEOTIDE SEQUENCE [LARGE SCALE GENOMIC DNA]</scope>
    <source>
        <strain evidence="4">CCUG 54939</strain>
    </source>
</reference>
<dbReference type="Proteomes" id="UP001595692">
    <property type="component" value="Unassembled WGS sequence"/>
</dbReference>
<evidence type="ECO:0000256" key="1">
    <source>
        <dbReference type="SAM" id="MobiDB-lite"/>
    </source>
</evidence>
<keyword evidence="2" id="KW-1133">Transmembrane helix</keyword>
<gene>
    <name evidence="3" type="ORF">ACFOSS_02215</name>
</gene>
<dbReference type="PANTHER" id="PTHR38434:SF1">
    <property type="entry name" value="BLL2549 PROTEIN"/>
    <property type="match status" value="1"/>
</dbReference>
<sequence>MDGIIWLGLLAAVVILVGSFGGLLAIGRCSALEQDLRKLRQRLEALEARVGVPVAAAARQDAPSQAPAEWLSGTAQPTASPPLSPPLISSPPISSPPLTATTSSSPVPDPARDTNPVPAAMAAASERAPDVTADEAPPAAAPSARVQPHADALRFEQAVASRWLVWVGGLALALGAVFLVKLGIDEGLFGPLARVCAGLALGVGLLVGSEVVRRRSAPLPDSELDYVPAALAGGGVVAGYASLLAAFDRYQLLPAVPTFILLALLSLSALLLALRQGPLLAVLGLFGGYLVPVLVSTGHGSLPGLLGYVGLISAAGLLLQSQVQRRWLWWGTLLAHGLWLLLVPELYQGEQGFLFAYLLGSLYLFCALPALGWRWQLRFWHWPLSWRPCRPAVLDVHWVWLFAGLLWLAWMRWLAMPLLGWSMLAVLMLAAAWLAWRSPALMLLPLWCGLLLVLATLTASSHWGYLPALSRPELASSALWALWRPAMVLALLAALLAWPRLRHGPHCGLWGSLLAGLPLLVLALIYWRQSGVDALLVRGDGGLWADAHLLWPLQALGWFLLCSWLVWRHQWPRLAARVALLAGGQAALTLACWMFFAESSLTLALAVQLAALARLAQREGDLIPHWLIKLLAMLVVGRLSLNPWLLEYPLQGVAGVHWSLYGYGIPVLCLWLAARWLPWRPGQQTQRWLEAGVIQLLTLWLAVEGRYWLTDGQPWSAPFGLLDTAFLSAGWGAMALIYGWKSRLGGPLAAVYRWAAPLLLGLMLLLTTFGSSLWFNPCWRPEPVGSWPLLNLTLVAWGMPTLIALLAIRLLPLPRGLERLVAGFGFVCGLLYLTLMVRQVWQGTLLNSPSLPSGEQYSYSALWLLTAVVVMWLGGRFGQMRWRQASLLILLLAVLKIFLWDMADLTGLYRALSFLGLGLCLVGVGWFYQHKVLPAARQQVLPPLE</sequence>
<feature type="transmembrane region" description="Helical" evidence="2">
    <location>
        <begin position="689"/>
        <end position="709"/>
    </location>
</feature>
<feature type="compositionally biased region" description="Low complexity" evidence="1">
    <location>
        <begin position="119"/>
        <end position="144"/>
    </location>
</feature>
<dbReference type="EMBL" id="JBHSAF010000001">
    <property type="protein sequence ID" value="MFC3912279.1"/>
    <property type="molecule type" value="Genomic_DNA"/>
</dbReference>